<keyword evidence="1" id="KW-0645">Protease</keyword>
<dbReference type="GO" id="GO:0008233">
    <property type="term" value="F:peptidase activity"/>
    <property type="evidence" value="ECO:0007669"/>
    <property type="project" value="UniProtKB-KW"/>
</dbReference>
<organism evidence="1">
    <name type="scientific">Tanacetum cinerariifolium</name>
    <name type="common">Dalmatian daisy</name>
    <name type="synonym">Chrysanthemum cinerariifolium</name>
    <dbReference type="NCBI Taxonomy" id="118510"/>
    <lineage>
        <taxon>Eukaryota</taxon>
        <taxon>Viridiplantae</taxon>
        <taxon>Streptophyta</taxon>
        <taxon>Embryophyta</taxon>
        <taxon>Tracheophyta</taxon>
        <taxon>Spermatophyta</taxon>
        <taxon>Magnoliopsida</taxon>
        <taxon>eudicotyledons</taxon>
        <taxon>Gunneridae</taxon>
        <taxon>Pentapetalae</taxon>
        <taxon>asterids</taxon>
        <taxon>campanulids</taxon>
        <taxon>Asterales</taxon>
        <taxon>Asteraceae</taxon>
        <taxon>Asteroideae</taxon>
        <taxon>Anthemideae</taxon>
        <taxon>Anthemidinae</taxon>
        <taxon>Tanacetum</taxon>
    </lineage>
</organism>
<gene>
    <name evidence="1" type="ORF">Tci_026787</name>
</gene>
<protein>
    <submittedName>
        <fullName evidence="1">Ulp1 protease family, C-terminal catalytic domain-containing protein</fullName>
    </submittedName>
</protein>
<reference evidence="1" key="1">
    <citation type="journal article" date="2019" name="Sci. Rep.">
        <title>Draft genome of Tanacetum cinerariifolium, the natural source of mosquito coil.</title>
        <authorList>
            <person name="Yamashiro T."/>
            <person name="Shiraishi A."/>
            <person name="Satake H."/>
            <person name="Nakayama K."/>
        </authorList>
    </citation>
    <scope>NUCLEOTIDE SEQUENCE</scope>
</reference>
<sequence length="120" mass="13822">MAYCGNERVSEDGMAYYGKACVEKEKAENRKMLIDLGPQIQLNRPQPMVDGYTCWMDHTDCVVPYTIHVGKEPSLCALHNIRHYVLFIICPEHGNGFILDPFRDPSDKEKSYRLVELVEE</sequence>
<dbReference type="AlphaFoldDB" id="A0A6L2L0P1"/>
<evidence type="ECO:0000313" key="1">
    <source>
        <dbReference type="EMBL" id="GEU54809.1"/>
    </source>
</evidence>
<name>A0A6L2L0P1_TANCI</name>
<accession>A0A6L2L0P1</accession>
<dbReference type="GO" id="GO:0006508">
    <property type="term" value="P:proteolysis"/>
    <property type="evidence" value="ECO:0007669"/>
    <property type="project" value="UniProtKB-KW"/>
</dbReference>
<proteinExistence type="predicted"/>
<keyword evidence="1" id="KW-0378">Hydrolase</keyword>
<comment type="caution">
    <text evidence="1">The sequence shown here is derived from an EMBL/GenBank/DDBJ whole genome shotgun (WGS) entry which is preliminary data.</text>
</comment>
<dbReference type="EMBL" id="BKCJ010003393">
    <property type="protein sequence ID" value="GEU54809.1"/>
    <property type="molecule type" value="Genomic_DNA"/>
</dbReference>